<sequence length="326" mass="34538">MTPILPLISTVPLVAGLLAAVPADQDPALHGGGTGRGAGQVAPRRVVAEHTAAATTADLRRALGYWTPERMARALPATLLDVPRAALLPPAPPRRLAKPVTKGSRWAAGGAVSRTTGRVFLTMRGSDYVCSAGAVRSRNMDVVVTAGHCVKDGTGAWARNWTFVPGYDEGRRPYGAFTARRMFVPEPWSAKADDSYDLAMVAVAPSEGRHLAEVVGGQDIAFNRPRGTRTFGFGFPADAPYDGRHLVYCAGDPHADPHRQTRDQGIRCDLTAGSSGGPWLSSFDPATGRGVVTSVSSFKYSDDATTMYGPYFGDHASKLFEAAQSA</sequence>
<dbReference type="InterPro" id="IPR043504">
    <property type="entry name" value="Peptidase_S1_PA_chymotrypsin"/>
</dbReference>
<dbReference type="AlphaFoldDB" id="A0A7X0IID9"/>
<dbReference type="EMBL" id="JACHIU010000001">
    <property type="protein sequence ID" value="MBB6475224.1"/>
    <property type="molecule type" value="Genomic_DNA"/>
</dbReference>
<reference evidence="2 3" key="1">
    <citation type="submission" date="2020-08" db="EMBL/GenBank/DDBJ databases">
        <title>Sequencing the genomes of 1000 actinobacteria strains.</title>
        <authorList>
            <person name="Klenk H.-P."/>
        </authorList>
    </citation>
    <scope>NUCLEOTIDE SEQUENCE [LARGE SCALE GENOMIC DNA]</scope>
    <source>
        <strain evidence="2 3">DSM 44936</strain>
    </source>
</reference>
<protein>
    <submittedName>
        <fullName evidence="2">V8-like Glu-specific endopeptidase</fullName>
    </submittedName>
</protein>
<dbReference type="RefSeq" id="WP_246496753.1">
    <property type="nucleotide sequence ID" value="NZ_BAAALO010000047.1"/>
</dbReference>
<keyword evidence="3" id="KW-1185">Reference proteome</keyword>
<gene>
    <name evidence="2" type="ORF">BJ992_004655</name>
</gene>
<keyword evidence="1" id="KW-0732">Signal</keyword>
<organism evidence="2 3">
    <name type="scientific">Sphaerisporangium rubeum</name>
    <dbReference type="NCBI Taxonomy" id="321317"/>
    <lineage>
        <taxon>Bacteria</taxon>
        <taxon>Bacillati</taxon>
        <taxon>Actinomycetota</taxon>
        <taxon>Actinomycetes</taxon>
        <taxon>Streptosporangiales</taxon>
        <taxon>Streptosporangiaceae</taxon>
        <taxon>Sphaerisporangium</taxon>
    </lineage>
</organism>
<dbReference type="GO" id="GO:0006508">
    <property type="term" value="P:proteolysis"/>
    <property type="evidence" value="ECO:0007669"/>
    <property type="project" value="InterPro"/>
</dbReference>
<dbReference type="SUPFAM" id="SSF50494">
    <property type="entry name" value="Trypsin-like serine proteases"/>
    <property type="match status" value="1"/>
</dbReference>
<dbReference type="InterPro" id="IPR009003">
    <property type="entry name" value="Peptidase_S1_PA"/>
</dbReference>
<name>A0A7X0IID9_9ACTN</name>
<dbReference type="PROSITE" id="PS00134">
    <property type="entry name" value="TRYPSIN_HIS"/>
    <property type="match status" value="1"/>
</dbReference>
<proteinExistence type="predicted"/>
<dbReference type="InterPro" id="IPR018114">
    <property type="entry name" value="TRYPSIN_HIS"/>
</dbReference>
<dbReference type="Gene3D" id="2.40.10.10">
    <property type="entry name" value="Trypsin-like serine proteases"/>
    <property type="match status" value="2"/>
</dbReference>
<evidence type="ECO:0000313" key="3">
    <source>
        <dbReference type="Proteomes" id="UP000555564"/>
    </source>
</evidence>
<dbReference type="InterPro" id="IPR050966">
    <property type="entry name" value="Glutamyl_endopeptidase"/>
</dbReference>
<dbReference type="PANTHER" id="PTHR15462">
    <property type="entry name" value="SERINE PROTEASE"/>
    <property type="match status" value="1"/>
</dbReference>
<comment type="caution">
    <text evidence="2">The sequence shown here is derived from an EMBL/GenBank/DDBJ whole genome shotgun (WGS) entry which is preliminary data.</text>
</comment>
<dbReference type="GO" id="GO:0004252">
    <property type="term" value="F:serine-type endopeptidase activity"/>
    <property type="evidence" value="ECO:0007669"/>
    <property type="project" value="InterPro"/>
</dbReference>
<evidence type="ECO:0000313" key="2">
    <source>
        <dbReference type="EMBL" id="MBB6475224.1"/>
    </source>
</evidence>
<evidence type="ECO:0000256" key="1">
    <source>
        <dbReference type="ARBA" id="ARBA00022729"/>
    </source>
</evidence>
<dbReference type="Proteomes" id="UP000555564">
    <property type="component" value="Unassembled WGS sequence"/>
</dbReference>
<accession>A0A7X0IID9</accession>